<protein>
    <submittedName>
        <fullName evidence="2">Uncharacterized protein</fullName>
    </submittedName>
</protein>
<name>A0AAW0Q8P6_9PEZI</name>
<evidence type="ECO:0000313" key="3">
    <source>
        <dbReference type="Proteomes" id="UP001392437"/>
    </source>
</evidence>
<dbReference type="AlphaFoldDB" id="A0AAW0Q8P6"/>
<keyword evidence="3" id="KW-1185">Reference proteome</keyword>
<dbReference type="EMBL" id="JAQQWP010000010">
    <property type="protein sequence ID" value="KAK8096732.1"/>
    <property type="molecule type" value="Genomic_DNA"/>
</dbReference>
<sequence length="72" mass="7865">MAEMTLDTSLTGAAALEEEKPNDNADGVYNRTGTTDIEQGQLIPESAMLSISDEPWLIDLWSSLWDLCAGYV</sequence>
<proteinExistence type="predicted"/>
<organism evidence="2 3">
    <name type="scientific">Apiospora kogelbergensis</name>
    <dbReference type="NCBI Taxonomy" id="1337665"/>
    <lineage>
        <taxon>Eukaryota</taxon>
        <taxon>Fungi</taxon>
        <taxon>Dikarya</taxon>
        <taxon>Ascomycota</taxon>
        <taxon>Pezizomycotina</taxon>
        <taxon>Sordariomycetes</taxon>
        <taxon>Xylariomycetidae</taxon>
        <taxon>Amphisphaeriales</taxon>
        <taxon>Apiosporaceae</taxon>
        <taxon>Apiospora</taxon>
    </lineage>
</organism>
<evidence type="ECO:0000256" key="1">
    <source>
        <dbReference type="SAM" id="MobiDB-lite"/>
    </source>
</evidence>
<feature type="compositionally biased region" description="Polar residues" evidence="1">
    <location>
        <begin position="1"/>
        <end position="11"/>
    </location>
</feature>
<comment type="caution">
    <text evidence="2">The sequence shown here is derived from an EMBL/GenBank/DDBJ whole genome shotgun (WGS) entry which is preliminary data.</text>
</comment>
<evidence type="ECO:0000313" key="2">
    <source>
        <dbReference type="EMBL" id="KAK8096732.1"/>
    </source>
</evidence>
<gene>
    <name evidence="2" type="ORF">PG999_012676</name>
</gene>
<reference evidence="2 3" key="1">
    <citation type="submission" date="2023-01" db="EMBL/GenBank/DDBJ databases">
        <title>Analysis of 21 Apiospora genomes using comparative genomics revels a genus with tremendous synthesis potential of carbohydrate active enzymes and secondary metabolites.</title>
        <authorList>
            <person name="Sorensen T."/>
        </authorList>
    </citation>
    <scope>NUCLEOTIDE SEQUENCE [LARGE SCALE GENOMIC DNA]</scope>
    <source>
        <strain evidence="2 3">CBS 117206</strain>
    </source>
</reference>
<dbReference type="Proteomes" id="UP001392437">
    <property type="component" value="Unassembled WGS sequence"/>
</dbReference>
<feature type="region of interest" description="Disordered" evidence="1">
    <location>
        <begin position="1"/>
        <end position="37"/>
    </location>
</feature>
<accession>A0AAW0Q8P6</accession>